<keyword evidence="2 7" id="KW-0819">tRNA processing</keyword>
<keyword evidence="6 7" id="KW-0694">RNA-binding</keyword>
<keyword evidence="3 7" id="KW-0540">Nuclease</keyword>
<dbReference type="Gene3D" id="3.30.230.10">
    <property type="match status" value="1"/>
</dbReference>
<comment type="function">
    <text evidence="1 7">RNaseP catalyzes the removal of the 5'-leader sequence from pre-tRNA to produce the mature 5'-terminus. It can also cleave other RNA substrates such as 4.5S RNA. The protein component plays an auxiliary but essential role in vivo by binding to the 5'-leader sequence and broadening the substrate specificity of the ribozyme.</text>
</comment>
<comment type="catalytic activity">
    <reaction evidence="7">
        <text>Endonucleolytic cleavage of RNA, removing 5'-extranucleotides from tRNA precursor.</text>
        <dbReference type="EC" id="3.1.26.5"/>
    </reaction>
</comment>
<dbReference type="PANTHER" id="PTHR33992:SF1">
    <property type="entry name" value="RIBONUCLEASE P PROTEIN COMPONENT"/>
    <property type="match status" value="1"/>
</dbReference>
<sequence length="113" mass="12436">MLSQANRVTDPRDFRSVIRRGRRFATPHCIVHAVTNDRSSGVRFGFIVSKAVGNAVVRNRVRRRLRGAAAQILPNIPGHSDIVVRALAGSGQAEWTTLRAEIAEGIDRIVVKV</sequence>
<evidence type="ECO:0000256" key="5">
    <source>
        <dbReference type="ARBA" id="ARBA00022801"/>
    </source>
</evidence>
<evidence type="ECO:0000256" key="6">
    <source>
        <dbReference type="ARBA" id="ARBA00022884"/>
    </source>
</evidence>
<comment type="similarity">
    <text evidence="7">Belongs to the RnpA family.</text>
</comment>
<keyword evidence="10" id="KW-1185">Reference proteome</keyword>
<dbReference type="AlphaFoldDB" id="A0A8H2PU23"/>
<name>A0A8H2PU23_9MICO</name>
<dbReference type="InterPro" id="IPR000100">
    <property type="entry name" value="RNase_P"/>
</dbReference>
<keyword evidence="4 7" id="KW-0255">Endonuclease</keyword>
<gene>
    <name evidence="7" type="primary">rnpA</name>
    <name evidence="9" type="ORF">FB472_1607</name>
</gene>
<dbReference type="PROSITE" id="PS00648">
    <property type="entry name" value="RIBONUCLEASE_P"/>
    <property type="match status" value="1"/>
</dbReference>
<dbReference type="SUPFAM" id="SSF54211">
    <property type="entry name" value="Ribosomal protein S5 domain 2-like"/>
    <property type="match status" value="1"/>
</dbReference>
<dbReference type="InterPro" id="IPR020539">
    <property type="entry name" value="RNase_P_CS"/>
</dbReference>
<proteinExistence type="inferred from homology"/>
<dbReference type="PANTHER" id="PTHR33992">
    <property type="entry name" value="RIBONUCLEASE P PROTEIN COMPONENT"/>
    <property type="match status" value="1"/>
</dbReference>
<accession>A0A8H2PU23</accession>
<protein>
    <recommendedName>
        <fullName evidence="7 8">Ribonuclease P protein component</fullName>
        <shortName evidence="7">RNase P protein</shortName>
        <shortName evidence="7">RNaseP protein</shortName>
        <ecNumber evidence="7 8">3.1.26.5</ecNumber>
    </recommendedName>
    <alternativeName>
        <fullName evidence="7">Protein C5</fullName>
    </alternativeName>
</protein>
<dbReference type="EC" id="3.1.26.5" evidence="7 8"/>
<evidence type="ECO:0000256" key="2">
    <source>
        <dbReference type="ARBA" id="ARBA00022694"/>
    </source>
</evidence>
<keyword evidence="5 7" id="KW-0378">Hydrolase</keyword>
<organism evidence="9 10">
    <name type="scientific">Rhodoglobus vestalii</name>
    <dbReference type="NCBI Taxonomy" id="193384"/>
    <lineage>
        <taxon>Bacteria</taxon>
        <taxon>Bacillati</taxon>
        <taxon>Actinomycetota</taxon>
        <taxon>Actinomycetes</taxon>
        <taxon>Micrococcales</taxon>
        <taxon>Microbacteriaceae</taxon>
        <taxon>Rhodoglobus</taxon>
    </lineage>
</organism>
<dbReference type="EMBL" id="VFRA01000001">
    <property type="protein sequence ID" value="TQO20001.1"/>
    <property type="molecule type" value="Genomic_DNA"/>
</dbReference>
<evidence type="ECO:0000256" key="3">
    <source>
        <dbReference type="ARBA" id="ARBA00022722"/>
    </source>
</evidence>
<evidence type="ECO:0000256" key="4">
    <source>
        <dbReference type="ARBA" id="ARBA00022759"/>
    </source>
</evidence>
<evidence type="ECO:0000256" key="7">
    <source>
        <dbReference type="HAMAP-Rule" id="MF_00227"/>
    </source>
</evidence>
<dbReference type="GO" id="GO:0000049">
    <property type="term" value="F:tRNA binding"/>
    <property type="evidence" value="ECO:0007669"/>
    <property type="project" value="UniProtKB-UniRule"/>
</dbReference>
<dbReference type="GO" id="GO:0004526">
    <property type="term" value="F:ribonuclease P activity"/>
    <property type="evidence" value="ECO:0007669"/>
    <property type="project" value="UniProtKB-UniRule"/>
</dbReference>
<reference evidence="9 10" key="1">
    <citation type="submission" date="2019-06" db="EMBL/GenBank/DDBJ databases">
        <title>Sequencing the genomes of 1000 actinobacteria strains.</title>
        <authorList>
            <person name="Klenk H.-P."/>
        </authorList>
    </citation>
    <scope>NUCLEOTIDE SEQUENCE [LARGE SCALE GENOMIC DNA]</scope>
    <source>
        <strain evidence="9 10">DSM 21947</strain>
    </source>
</reference>
<evidence type="ECO:0000313" key="9">
    <source>
        <dbReference type="EMBL" id="TQO20001.1"/>
    </source>
</evidence>
<dbReference type="InterPro" id="IPR020568">
    <property type="entry name" value="Ribosomal_Su5_D2-typ_SF"/>
</dbReference>
<dbReference type="GO" id="GO:0001682">
    <property type="term" value="P:tRNA 5'-leader removal"/>
    <property type="evidence" value="ECO:0007669"/>
    <property type="project" value="UniProtKB-UniRule"/>
</dbReference>
<dbReference type="Pfam" id="PF00825">
    <property type="entry name" value="Ribonuclease_P"/>
    <property type="match status" value="1"/>
</dbReference>
<evidence type="ECO:0000313" key="10">
    <source>
        <dbReference type="Proteomes" id="UP000316560"/>
    </source>
</evidence>
<dbReference type="GO" id="GO:0030677">
    <property type="term" value="C:ribonuclease P complex"/>
    <property type="evidence" value="ECO:0007669"/>
    <property type="project" value="TreeGrafter"/>
</dbReference>
<dbReference type="HAMAP" id="MF_00227">
    <property type="entry name" value="RNase_P"/>
    <property type="match status" value="1"/>
</dbReference>
<dbReference type="GO" id="GO:0042781">
    <property type="term" value="F:3'-tRNA processing endoribonuclease activity"/>
    <property type="evidence" value="ECO:0007669"/>
    <property type="project" value="TreeGrafter"/>
</dbReference>
<dbReference type="Proteomes" id="UP000316560">
    <property type="component" value="Unassembled WGS sequence"/>
</dbReference>
<dbReference type="RefSeq" id="WP_281283253.1">
    <property type="nucleotide sequence ID" value="NZ_VFRA01000001.1"/>
</dbReference>
<dbReference type="NCBIfam" id="TIGR00188">
    <property type="entry name" value="rnpA"/>
    <property type="match status" value="1"/>
</dbReference>
<evidence type="ECO:0000256" key="8">
    <source>
        <dbReference type="NCBIfam" id="TIGR00188"/>
    </source>
</evidence>
<evidence type="ECO:0000256" key="1">
    <source>
        <dbReference type="ARBA" id="ARBA00002663"/>
    </source>
</evidence>
<comment type="subunit">
    <text evidence="7">Consists of a catalytic RNA component (M1 or rnpB) and a protein subunit.</text>
</comment>
<comment type="caution">
    <text evidence="9">The sequence shown here is derived from an EMBL/GenBank/DDBJ whole genome shotgun (WGS) entry which is preliminary data.</text>
</comment>
<dbReference type="InterPro" id="IPR014721">
    <property type="entry name" value="Ribsml_uS5_D2-typ_fold_subgr"/>
</dbReference>